<evidence type="ECO:0000256" key="13">
    <source>
        <dbReference type="RuleBase" id="RU003848"/>
    </source>
</evidence>
<evidence type="ECO:0000256" key="2">
    <source>
        <dbReference type="ARBA" id="ARBA00022547"/>
    </source>
</evidence>
<keyword evidence="12" id="KW-1003">Cell membrane</keyword>
<dbReference type="GO" id="GO:0046933">
    <property type="term" value="F:proton-transporting ATP synthase activity, rotational mechanism"/>
    <property type="evidence" value="ECO:0007669"/>
    <property type="project" value="UniProtKB-UniRule"/>
</dbReference>
<evidence type="ECO:0000256" key="6">
    <source>
        <dbReference type="ARBA" id="ARBA00023065"/>
    </source>
</evidence>
<evidence type="ECO:0000256" key="9">
    <source>
        <dbReference type="ARBA" id="ARBA00025198"/>
    </source>
</evidence>
<keyword evidence="5 12" id="KW-1133">Transmembrane helix</keyword>
<comment type="function">
    <text evidence="9 12">F(1)F(0) ATP synthase produces ATP from ADP in the presence of a proton or sodium gradient. F-type ATPases consist of two structural domains, F(1) containing the extramembraneous catalytic core and F(0) containing the membrane proton channel, linked together by a central stalk and a peripheral stalk. During catalysis, ATP synthesis in the catalytic domain of F(1) is coupled via a rotary mechanism of the central stalk subunits to proton translocation.</text>
</comment>
<dbReference type="Proteomes" id="UP000322876">
    <property type="component" value="Unassembled WGS sequence"/>
</dbReference>
<dbReference type="OrthoDB" id="282095at2"/>
<dbReference type="GO" id="GO:0045259">
    <property type="term" value="C:proton-transporting ATP synthase complex"/>
    <property type="evidence" value="ECO:0007669"/>
    <property type="project" value="UniProtKB-KW"/>
</dbReference>
<protein>
    <recommendedName>
        <fullName evidence="12">ATP synthase subunit b</fullName>
    </recommendedName>
    <alternativeName>
        <fullName evidence="12">ATP synthase F(0) sector subunit b</fullName>
    </alternativeName>
    <alternativeName>
        <fullName evidence="12">ATPase subunit I</fullName>
    </alternativeName>
    <alternativeName>
        <fullName evidence="12">F-type ATPase subunit b</fullName>
        <shortName evidence="12">F-ATPase subunit b</shortName>
    </alternativeName>
</protein>
<keyword evidence="1 12" id="KW-0813">Transport</keyword>
<comment type="similarity">
    <text evidence="12 13">Belongs to the ATPase B chain family.</text>
</comment>
<dbReference type="CDD" id="cd06503">
    <property type="entry name" value="ATP-synt_Fo_b"/>
    <property type="match status" value="1"/>
</dbReference>
<evidence type="ECO:0000256" key="7">
    <source>
        <dbReference type="ARBA" id="ARBA00023136"/>
    </source>
</evidence>
<dbReference type="PANTHER" id="PTHR34264:SF3">
    <property type="entry name" value="ATP SYNTHASE SUBUNIT B, CHLOROPLASTIC"/>
    <property type="match status" value="1"/>
</dbReference>
<dbReference type="Pfam" id="PF00430">
    <property type="entry name" value="ATP-synt_B"/>
    <property type="match status" value="1"/>
</dbReference>
<evidence type="ECO:0000313" key="15">
    <source>
        <dbReference type="EMBL" id="KAA0258501.1"/>
    </source>
</evidence>
<keyword evidence="4 12" id="KW-0375">Hydrogen ion transport</keyword>
<evidence type="ECO:0000256" key="14">
    <source>
        <dbReference type="SAM" id="Coils"/>
    </source>
</evidence>
<feature type="coiled-coil region" evidence="14">
    <location>
        <begin position="58"/>
        <end position="158"/>
    </location>
</feature>
<dbReference type="RefSeq" id="WP_149266057.1">
    <property type="nucleotide sequence ID" value="NZ_VFJB01000004.1"/>
</dbReference>
<feature type="transmembrane region" description="Helical" evidence="12">
    <location>
        <begin position="34"/>
        <end position="51"/>
    </location>
</feature>
<dbReference type="AlphaFoldDB" id="A0A5A8F4I4"/>
<evidence type="ECO:0000256" key="1">
    <source>
        <dbReference type="ARBA" id="ARBA00022448"/>
    </source>
</evidence>
<comment type="subunit">
    <text evidence="12">F-type ATPases have 2 components, F(1) - the catalytic core - and F(0) - the membrane proton channel. F(1) has five subunits: alpha(3), beta(3), gamma(1), delta(1), epsilon(1). F(0) has three main subunits: a(1), b(2) and c(10-14). The alpha and beta chains form an alternating ring which encloses part of the gamma chain. F(1) is attached to F(0) by a central stalk formed by the gamma and epsilon chains, while a peripheral stalk is formed by the delta and b chains.</text>
</comment>
<sequence length="186" mass="21627">MYKVFAFILMLIPYIALAEEAGHGGGPDVRGFVWRLITFAVFVFIVVKLLKNPLKKLLINRTDEIKKLIDEATKAREEAEVELTNYKHKLETMEQELEMMKKRAFEAIETEKEQILQDAEKNIEKLKKFAENLIESEVAKAKQELKEKTVELAMKLTEEKLDVSLDKAAKEKLTREYIKKLLEVQN</sequence>
<organism evidence="15 16">
    <name type="scientific">Deferribacter autotrophicus</name>
    <dbReference type="NCBI Taxonomy" id="500465"/>
    <lineage>
        <taxon>Bacteria</taxon>
        <taxon>Pseudomonadati</taxon>
        <taxon>Deferribacterota</taxon>
        <taxon>Deferribacteres</taxon>
        <taxon>Deferribacterales</taxon>
        <taxon>Deferribacteraceae</taxon>
        <taxon>Deferribacter</taxon>
    </lineage>
</organism>
<dbReference type="GO" id="GO:0012505">
    <property type="term" value="C:endomembrane system"/>
    <property type="evidence" value="ECO:0007669"/>
    <property type="project" value="UniProtKB-SubCell"/>
</dbReference>
<keyword evidence="8 12" id="KW-0066">ATP synthesis</keyword>
<evidence type="ECO:0000256" key="11">
    <source>
        <dbReference type="ARBA" id="ARBA00037847"/>
    </source>
</evidence>
<accession>A0A5A8F4I4</accession>
<dbReference type="EMBL" id="VFJB01000004">
    <property type="protein sequence ID" value="KAA0258501.1"/>
    <property type="molecule type" value="Genomic_DNA"/>
</dbReference>
<dbReference type="HAMAP" id="MF_01398">
    <property type="entry name" value="ATP_synth_b_bprime"/>
    <property type="match status" value="1"/>
</dbReference>
<comment type="function">
    <text evidence="10">Component of the F(0) channel, it forms part of the peripheral stalk, linking F(1) to F(0). The b'-subunit is a diverged and duplicated form of b found in plants and photosynthetic bacteria.</text>
</comment>
<reference evidence="15 16" key="1">
    <citation type="submission" date="2019-06" db="EMBL/GenBank/DDBJ databases">
        <title>Genomic insights into carbon and energy metabolism of Deferribacter autotrophicus revealed new metabolic traits in the phylum Deferribacteres.</title>
        <authorList>
            <person name="Slobodkin A.I."/>
            <person name="Slobodkina G.B."/>
            <person name="Allioux M."/>
            <person name="Alain K."/>
            <person name="Jebbar M."/>
            <person name="Shadrin V."/>
            <person name="Kublanov I.V."/>
            <person name="Toshchakov S.V."/>
            <person name="Bonch-Osmolovskaya E.A."/>
        </authorList>
    </citation>
    <scope>NUCLEOTIDE SEQUENCE [LARGE SCALE GENOMIC DNA]</scope>
    <source>
        <strain evidence="15 16">SL50</strain>
    </source>
</reference>
<dbReference type="InterPro" id="IPR002146">
    <property type="entry name" value="ATP_synth_b/b'su_bac/chlpt"/>
</dbReference>
<comment type="caution">
    <text evidence="15">The sequence shown here is derived from an EMBL/GenBank/DDBJ whole genome shotgun (WGS) entry which is preliminary data.</text>
</comment>
<keyword evidence="3 12" id="KW-0812">Transmembrane</keyword>
<evidence type="ECO:0000256" key="3">
    <source>
        <dbReference type="ARBA" id="ARBA00022692"/>
    </source>
</evidence>
<keyword evidence="16" id="KW-1185">Reference proteome</keyword>
<evidence type="ECO:0000256" key="4">
    <source>
        <dbReference type="ARBA" id="ARBA00022781"/>
    </source>
</evidence>
<keyword evidence="14" id="KW-0175">Coiled coil</keyword>
<keyword evidence="6 12" id="KW-0406">Ion transport</keyword>
<proteinExistence type="inferred from homology"/>
<name>A0A5A8F4I4_9BACT</name>
<comment type="subcellular location">
    <subcellularLocation>
        <location evidence="12">Cell membrane</location>
        <topology evidence="12">Single-pass membrane protein</topology>
    </subcellularLocation>
    <subcellularLocation>
        <location evidence="11">Endomembrane system</location>
        <topology evidence="11">Single-pass membrane protein</topology>
    </subcellularLocation>
</comment>
<dbReference type="GO" id="GO:0005886">
    <property type="term" value="C:plasma membrane"/>
    <property type="evidence" value="ECO:0007669"/>
    <property type="project" value="UniProtKB-SubCell"/>
</dbReference>
<evidence type="ECO:0000256" key="10">
    <source>
        <dbReference type="ARBA" id="ARBA00025614"/>
    </source>
</evidence>
<keyword evidence="7 12" id="KW-0472">Membrane</keyword>
<evidence type="ECO:0000256" key="5">
    <source>
        <dbReference type="ARBA" id="ARBA00022989"/>
    </source>
</evidence>
<evidence type="ECO:0000256" key="12">
    <source>
        <dbReference type="HAMAP-Rule" id="MF_01398"/>
    </source>
</evidence>
<keyword evidence="2 12" id="KW-0138">CF(0)</keyword>
<dbReference type="PANTHER" id="PTHR34264">
    <property type="entry name" value="ATP SYNTHASE SUBUNIT B, CHLOROPLASTIC"/>
    <property type="match status" value="1"/>
</dbReference>
<evidence type="ECO:0000313" key="16">
    <source>
        <dbReference type="Proteomes" id="UP000322876"/>
    </source>
</evidence>
<gene>
    <name evidence="12" type="primary">atpF</name>
    <name evidence="15" type="ORF">FHQ18_04925</name>
</gene>
<evidence type="ECO:0000256" key="8">
    <source>
        <dbReference type="ARBA" id="ARBA00023310"/>
    </source>
</evidence>